<comment type="cofactor">
    <cofactor evidence="8">
        <name>Mn(2+)</name>
        <dbReference type="ChEBI" id="CHEBI:29035"/>
    </cofactor>
    <cofactor evidence="8">
        <name>Fe(2+)</name>
        <dbReference type="ChEBI" id="CHEBI:29033"/>
    </cofactor>
    <text evidence="8">Binds 1 Mn(2+) or Fe(2+) ion per subunit.</text>
</comment>
<evidence type="ECO:0000256" key="8">
    <source>
        <dbReference type="PIRSR" id="PIRSR602481-2"/>
    </source>
</evidence>
<keyword evidence="5" id="KW-0238">DNA-binding</keyword>
<dbReference type="GO" id="GO:0045892">
    <property type="term" value="P:negative regulation of DNA-templated transcription"/>
    <property type="evidence" value="ECO:0007669"/>
    <property type="project" value="TreeGrafter"/>
</dbReference>
<evidence type="ECO:0000313" key="9">
    <source>
        <dbReference type="EMBL" id="AZN41093.1"/>
    </source>
</evidence>
<comment type="similarity">
    <text evidence="1">Belongs to the Fur family.</text>
</comment>
<sequence length="149" mass="17831">MIPDKLVSINDLLIKSGTKLTWQRKALIRFLIDHPDEYFNTEEIYDRVRIMYPAIGRATIYRNMELYTGLRFVEKMTYESKITRYRLRRDEQQMLHNLLCLRCKKVKVVQADWAQEMSMQLLKEHGFSVLNHQLTFTGFFQNCNDEGCL</sequence>
<evidence type="ECO:0000313" key="10">
    <source>
        <dbReference type="Proteomes" id="UP000272528"/>
    </source>
</evidence>
<evidence type="ECO:0000256" key="2">
    <source>
        <dbReference type="ARBA" id="ARBA00022491"/>
    </source>
</evidence>
<evidence type="ECO:0000256" key="5">
    <source>
        <dbReference type="ARBA" id="ARBA00023125"/>
    </source>
</evidence>
<feature type="binding site" evidence="7">
    <location>
        <position position="103"/>
    </location>
    <ligand>
        <name>Zn(2+)</name>
        <dbReference type="ChEBI" id="CHEBI:29105"/>
    </ligand>
</feature>
<dbReference type="PANTHER" id="PTHR33202:SF7">
    <property type="entry name" value="FERRIC UPTAKE REGULATION PROTEIN"/>
    <property type="match status" value="1"/>
</dbReference>
<dbReference type="PANTHER" id="PTHR33202">
    <property type="entry name" value="ZINC UPTAKE REGULATION PROTEIN"/>
    <property type="match status" value="1"/>
</dbReference>
<comment type="cofactor">
    <cofactor evidence="7">
        <name>Zn(2+)</name>
        <dbReference type="ChEBI" id="CHEBI:29105"/>
    </cofactor>
    <text evidence="7">Binds 1 zinc ion per subunit.</text>
</comment>
<dbReference type="OrthoDB" id="8659436at2"/>
<feature type="binding site" evidence="7">
    <location>
        <position position="100"/>
    </location>
    <ligand>
        <name>Zn(2+)</name>
        <dbReference type="ChEBI" id="CHEBI:29105"/>
    </ligand>
</feature>
<evidence type="ECO:0000256" key="6">
    <source>
        <dbReference type="ARBA" id="ARBA00023163"/>
    </source>
</evidence>
<dbReference type="AlphaFoldDB" id="A0A3S9A5W7"/>
<dbReference type="CDD" id="cd07153">
    <property type="entry name" value="Fur_like"/>
    <property type="match status" value="1"/>
</dbReference>
<dbReference type="EMBL" id="CP034437">
    <property type="protein sequence ID" value="AZN41093.1"/>
    <property type="molecule type" value="Genomic_DNA"/>
</dbReference>
<reference evidence="10" key="1">
    <citation type="submission" date="2018-12" db="EMBL/GenBank/DDBJ databases">
        <title>Genome sequence of Peanibacillus sp.</title>
        <authorList>
            <person name="Subramani G."/>
            <person name="Srinivasan S."/>
            <person name="Kim M.K."/>
        </authorList>
    </citation>
    <scope>NUCLEOTIDE SEQUENCE [LARGE SCALE GENOMIC DNA]</scope>
    <source>
        <strain evidence="10">18JY67-1</strain>
    </source>
</reference>
<dbReference type="GO" id="GO:0008270">
    <property type="term" value="F:zinc ion binding"/>
    <property type="evidence" value="ECO:0007669"/>
    <property type="project" value="TreeGrafter"/>
</dbReference>
<keyword evidence="6" id="KW-0804">Transcription</keyword>
<dbReference type="Proteomes" id="UP000272528">
    <property type="component" value="Chromosome"/>
</dbReference>
<dbReference type="KEGG" id="palb:EJC50_16515"/>
<keyword evidence="4" id="KW-0805">Transcription regulation</keyword>
<accession>A0A3S9A5W7</accession>
<keyword evidence="7" id="KW-0479">Metal-binding</keyword>
<keyword evidence="2" id="KW-0678">Repressor</keyword>
<name>A0A3S9A5W7_9BACL</name>
<dbReference type="InterPro" id="IPR036388">
    <property type="entry name" value="WH-like_DNA-bd_sf"/>
</dbReference>
<dbReference type="GO" id="GO:0000976">
    <property type="term" value="F:transcription cis-regulatory region binding"/>
    <property type="evidence" value="ECO:0007669"/>
    <property type="project" value="TreeGrafter"/>
</dbReference>
<organism evidence="9 10">
    <name type="scientific">Paenibacillus albus</name>
    <dbReference type="NCBI Taxonomy" id="2495582"/>
    <lineage>
        <taxon>Bacteria</taxon>
        <taxon>Bacillati</taxon>
        <taxon>Bacillota</taxon>
        <taxon>Bacilli</taxon>
        <taxon>Bacillales</taxon>
        <taxon>Paenibacillaceae</taxon>
        <taxon>Paenibacillus</taxon>
    </lineage>
</organism>
<feature type="binding site" evidence="8">
    <location>
        <position position="132"/>
    </location>
    <ligand>
        <name>Fe cation</name>
        <dbReference type="ChEBI" id="CHEBI:24875"/>
    </ligand>
</feature>
<keyword evidence="3 7" id="KW-0862">Zinc</keyword>
<feature type="binding site" evidence="7">
    <location>
        <position position="143"/>
    </location>
    <ligand>
        <name>Zn(2+)</name>
        <dbReference type="ChEBI" id="CHEBI:29105"/>
    </ligand>
</feature>
<protein>
    <submittedName>
        <fullName evidence="9">Transcriptional repressor</fullName>
    </submittedName>
</protein>
<dbReference type="GO" id="GO:0003700">
    <property type="term" value="F:DNA-binding transcription factor activity"/>
    <property type="evidence" value="ECO:0007669"/>
    <property type="project" value="InterPro"/>
</dbReference>
<dbReference type="Gene3D" id="3.30.1490.190">
    <property type="match status" value="1"/>
</dbReference>
<evidence type="ECO:0000256" key="3">
    <source>
        <dbReference type="ARBA" id="ARBA00022833"/>
    </source>
</evidence>
<dbReference type="SUPFAM" id="SSF46785">
    <property type="entry name" value="Winged helix' DNA-binding domain"/>
    <property type="match status" value="1"/>
</dbReference>
<keyword evidence="10" id="KW-1185">Reference proteome</keyword>
<dbReference type="InterPro" id="IPR036390">
    <property type="entry name" value="WH_DNA-bd_sf"/>
</dbReference>
<dbReference type="RefSeq" id="WP_126016800.1">
    <property type="nucleotide sequence ID" value="NZ_CP034437.1"/>
</dbReference>
<dbReference type="Gene3D" id="1.10.10.10">
    <property type="entry name" value="Winged helix-like DNA-binding domain superfamily/Winged helix DNA-binding domain"/>
    <property type="match status" value="1"/>
</dbReference>
<evidence type="ECO:0000256" key="1">
    <source>
        <dbReference type="ARBA" id="ARBA00007957"/>
    </source>
</evidence>
<proteinExistence type="inferred from homology"/>
<evidence type="ECO:0000256" key="4">
    <source>
        <dbReference type="ARBA" id="ARBA00023015"/>
    </source>
</evidence>
<evidence type="ECO:0000256" key="7">
    <source>
        <dbReference type="PIRSR" id="PIRSR602481-1"/>
    </source>
</evidence>
<keyword evidence="8" id="KW-0408">Iron</keyword>
<gene>
    <name evidence="9" type="ORF">EJC50_16515</name>
</gene>
<dbReference type="InterPro" id="IPR043135">
    <property type="entry name" value="Fur_C"/>
</dbReference>
<dbReference type="InterPro" id="IPR002481">
    <property type="entry name" value="FUR"/>
</dbReference>
<dbReference type="GO" id="GO:1900376">
    <property type="term" value="P:regulation of secondary metabolite biosynthetic process"/>
    <property type="evidence" value="ECO:0007669"/>
    <property type="project" value="TreeGrafter"/>
</dbReference>
<dbReference type="Pfam" id="PF01475">
    <property type="entry name" value="FUR"/>
    <property type="match status" value="1"/>
</dbReference>